<feature type="transmembrane region" description="Helical" evidence="1">
    <location>
        <begin position="33"/>
        <end position="57"/>
    </location>
</feature>
<proteinExistence type="predicted"/>
<evidence type="ECO:0000313" key="2">
    <source>
        <dbReference type="EMBL" id="CUV47151.1"/>
    </source>
</evidence>
<keyword evidence="1" id="KW-0812">Transmembrane</keyword>
<name>A0A0S4WKZ6_RALSL</name>
<feature type="transmembrane region" description="Helical" evidence="1">
    <location>
        <begin position="86"/>
        <end position="105"/>
    </location>
</feature>
<sequence length="245" mass="26184">MKDIPTDSTAQLAVGTTDRQTRKWPTSFDPLKLVAGAVAFLGIQAWVAGEVFMMGYWSAAHYPRGIAPLSAQSTALLGFCGAYRCWIWAALAIGAYGVLGFLFAVRRKGANGKPSWLKRSQHRAKMWAADKFELDAFSAIPGVVLFAAAVFYYGALISPAALWVGGANYEGKRLFEKQACQTRAGATPTSIALADGSTLKGNIIERSDKLKALLTADAVVMVADGERGARIVESTSLGNIKCADK</sequence>
<protein>
    <recommendedName>
        <fullName evidence="3">Transmembrane protein</fullName>
    </recommendedName>
</protein>
<keyword evidence="1" id="KW-0472">Membrane</keyword>
<organism evidence="2">
    <name type="scientific">Ralstonia solanacearum</name>
    <name type="common">Pseudomonas solanacearum</name>
    <dbReference type="NCBI Taxonomy" id="305"/>
    <lineage>
        <taxon>Bacteria</taxon>
        <taxon>Pseudomonadati</taxon>
        <taxon>Pseudomonadota</taxon>
        <taxon>Betaproteobacteria</taxon>
        <taxon>Burkholderiales</taxon>
        <taxon>Burkholderiaceae</taxon>
        <taxon>Ralstonia</taxon>
        <taxon>Ralstonia solanacearum species complex</taxon>
    </lineage>
</organism>
<dbReference type="EMBL" id="LN899827">
    <property type="protein sequence ID" value="CUV47151.1"/>
    <property type="molecule type" value="Genomic_DNA"/>
</dbReference>
<evidence type="ECO:0000256" key="1">
    <source>
        <dbReference type="SAM" id="Phobius"/>
    </source>
</evidence>
<reference evidence="2" key="1">
    <citation type="submission" date="2015-10" db="EMBL/GenBank/DDBJ databases">
        <authorList>
            <person name="Gilbert D.G."/>
        </authorList>
    </citation>
    <scope>NUCLEOTIDE SEQUENCE</scope>
    <source>
        <strain evidence="2">Phyl III-seqv23</strain>
    </source>
</reference>
<gene>
    <name evidence="2" type="ORF">TO10_v1_850027</name>
</gene>
<evidence type="ECO:0008006" key="3">
    <source>
        <dbReference type="Google" id="ProtNLM"/>
    </source>
</evidence>
<accession>A0A0S4WKZ6</accession>
<keyword evidence="1" id="KW-1133">Transmembrane helix</keyword>
<dbReference type="AlphaFoldDB" id="A0A0S4WKZ6"/>